<dbReference type="InterPro" id="IPR005467">
    <property type="entry name" value="His_kinase_dom"/>
</dbReference>
<keyword evidence="4" id="KW-0597">Phosphoprotein</keyword>
<dbReference type="SMART" id="SM00388">
    <property type="entry name" value="HisKA"/>
    <property type="match status" value="1"/>
</dbReference>
<keyword evidence="8" id="KW-0812">Transmembrane</keyword>
<dbReference type="InterPro" id="IPR036097">
    <property type="entry name" value="HisK_dim/P_sf"/>
</dbReference>
<dbReference type="PRINTS" id="PR00344">
    <property type="entry name" value="BCTRLSENSOR"/>
</dbReference>
<dbReference type="EC" id="2.7.13.3" evidence="3"/>
<dbReference type="InterPro" id="IPR003661">
    <property type="entry name" value="HisK_dim/P_dom"/>
</dbReference>
<dbReference type="InterPro" id="IPR050351">
    <property type="entry name" value="BphY/WalK/GraS-like"/>
</dbReference>
<sequence>MIKKLRIKFVIINMSIVTIMLCVILGLVFYFTRVSLEAESINMMQNIANRPFQLGVPNELGEDVRLPFFTIQLGPRGEVMETGGGYYDLSDREFLDYLINATITSPRTFAVIEEYNLRYYRVDTPLNHFLVFSDISSERATLNNMMRSCLIIGALSFLVFLGISIELSKWAVKPVELAWKQQRQFVADASHELKTPLTVIITNAELAQCPEYDEESKQKFLGSILTMSRQMRGLIEQMLELARADNYDFIRNTEVVDFSKLVSDAILPFEPVFFERGLNLTTKIDENIKVKGSKDQLCQVLDVLLDNAQKYSKEAGTTWVTLKRLGRGRCLLVVANEGDSIPPEETKNIFKRFYRIDKARSRTCSFGLGLSIAETVVTQHRGKIWVESRTGINYFHVELPCS</sequence>
<dbReference type="SMART" id="SM00387">
    <property type="entry name" value="HATPase_c"/>
    <property type="match status" value="1"/>
</dbReference>
<dbReference type="FunFam" id="1.10.287.130:FF:000001">
    <property type="entry name" value="Two-component sensor histidine kinase"/>
    <property type="match status" value="1"/>
</dbReference>
<dbReference type="SUPFAM" id="SSF55874">
    <property type="entry name" value="ATPase domain of HSP90 chaperone/DNA topoisomerase II/histidine kinase"/>
    <property type="match status" value="1"/>
</dbReference>
<dbReference type="InterPro" id="IPR036890">
    <property type="entry name" value="HATPase_C_sf"/>
</dbReference>
<evidence type="ECO:0000256" key="6">
    <source>
        <dbReference type="ARBA" id="ARBA00022777"/>
    </source>
</evidence>
<gene>
    <name evidence="10" type="ORF">SAMN02745176_01006</name>
</gene>
<keyword evidence="6 10" id="KW-0418">Kinase</keyword>
<dbReference type="PANTHER" id="PTHR45453">
    <property type="entry name" value="PHOSPHATE REGULON SENSOR PROTEIN PHOR"/>
    <property type="match status" value="1"/>
</dbReference>
<feature type="transmembrane region" description="Helical" evidence="8">
    <location>
        <begin position="9"/>
        <end position="31"/>
    </location>
</feature>
<evidence type="ECO:0000256" key="4">
    <source>
        <dbReference type="ARBA" id="ARBA00022553"/>
    </source>
</evidence>
<dbReference type="Proteomes" id="UP000184442">
    <property type="component" value="Unassembled WGS sequence"/>
</dbReference>
<dbReference type="GO" id="GO:0016036">
    <property type="term" value="P:cellular response to phosphate starvation"/>
    <property type="evidence" value="ECO:0007669"/>
    <property type="project" value="TreeGrafter"/>
</dbReference>
<evidence type="ECO:0000313" key="10">
    <source>
        <dbReference type="EMBL" id="SHI68038.1"/>
    </source>
</evidence>
<evidence type="ECO:0000313" key="11">
    <source>
        <dbReference type="Proteomes" id="UP000184442"/>
    </source>
</evidence>
<dbReference type="CDD" id="cd00082">
    <property type="entry name" value="HisKA"/>
    <property type="match status" value="1"/>
</dbReference>
<dbReference type="Pfam" id="PF02518">
    <property type="entry name" value="HATPase_c"/>
    <property type="match status" value="1"/>
</dbReference>
<evidence type="ECO:0000256" key="5">
    <source>
        <dbReference type="ARBA" id="ARBA00022679"/>
    </source>
</evidence>
<accession>A0A1M6D4V6</accession>
<comment type="catalytic activity">
    <reaction evidence="1">
        <text>ATP + protein L-histidine = ADP + protein N-phospho-L-histidine.</text>
        <dbReference type="EC" id="2.7.13.3"/>
    </reaction>
</comment>
<dbReference type="RefSeq" id="WP_073025140.1">
    <property type="nucleotide sequence ID" value="NZ_FQZS01000006.1"/>
</dbReference>
<dbReference type="GO" id="GO:0000155">
    <property type="term" value="F:phosphorelay sensor kinase activity"/>
    <property type="evidence" value="ECO:0007669"/>
    <property type="project" value="InterPro"/>
</dbReference>
<keyword evidence="5" id="KW-0808">Transferase</keyword>
<keyword evidence="8" id="KW-1133">Transmembrane helix</keyword>
<dbReference type="InterPro" id="IPR004358">
    <property type="entry name" value="Sig_transdc_His_kin-like_C"/>
</dbReference>
<protein>
    <recommendedName>
        <fullName evidence="3">histidine kinase</fullName>
        <ecNumber evidence="3">2.7.13.3</ecNumber>
    </recommendedName>
</protein>
<dbReference type="InterPro" id="IPR003594">
    <property type="entry name" value="HATPase_dom"/>
</dbReference>
<comment type="subcellular location">
    <subcellularLocation>
        <location evidence="2">Membrane</location>
    </subcellularLocation>
</comment>
<evidence type="ECO:0000256" key="1">
    <source>
        <dbReference type="ARBA" id="ARBA00000085"/>
    </source>
</evidence>
<dbReference type="Gene3D" id="1.10.287.130">
    <property type="match status" value="1"/>
</dbReference>
<dbReference type="Gene3D" id="3.30.565.10">
    <property type="entry name" value="Histidine kinase-like ATPase, C-terminal domain"/>
    <property type="match status" value="1"/>
</dbReference>
<keyword evidence="8" id="KW-0472">Membrane</keyword>
<dbReference type="OrthoDB" id="9813151at2"/>
<organism evidence="10 11">
    <name type="scientific">Lutispora thermophila DSM 19022</name>
    <dbReference type="NCBI Taxonomy" id="1122184"/>
    <lineage>
        <taxon>Bacteria</taxon>
        <taxon>Bacillati</taxon>
        <taxon>Bacillota</taxon>
        <taxon>Clostridia</taxon>
        <taxon>Lutisporales</taxon>
        <taxon>Lutisporaceae</taxon>
        <taxon>Lutispora</taxon>
    </lineage>
</organism>
<evidence type="ECO:0000256" key="2">
    <source>
        <dbReference type="ARBA" id="ARBA00004370"/>
    </source>
</evidence>
<proteinExistence type="predicted"/>
<dbReference type="PANTHER" id="PTHR45453:SF1">
    <property type="entry name" value="PHOSPHATE REGULON SENSOR PROTEIN PHOR"/>
    <property type="match status" value="1"/>
</dbReference>
<dbReference type="SUPFAM" id="SSF47384">
    <property type="entry name" value="Homodimeric domain of signal transducing histidine kinase"/>
    <property type="match status" value="1"/>
</dbReference>
<dbReference type="Pfam" id="PF00512">
    <property type="entry name" value="HisKA"/>
    <property type="match status" value="1"/>
</dbReference>
<dbReference type="GO" id="GO:0005886">
    <property type="term" value="C:plasma membrane"/>
    <property type="evidence" value="ECO:0007669"/>
    <property type="project" value="TreeGrafter"/>
</dbReference>
<dbReference type="GO" id="GO:0004721">
    <property type="term" value="F:phosphoprotein phosphatase activity"/>
    <property type="evidence" value="ECO:0007669"/>
    <property type="project" value="TreeGrafter"/>
</dbReference>
<evidence type="ECO:0000256" key="3">
    <source>
        <dbReference type="ARBA" id="ARBA00012438"/>
    </source>
</evidence>
<name>A0A1M6D4V6_9FIRM</name>
<evidence type="ECO:0000256" key="7">
    <source>
        <dbReference type="ARBA" id="ARBA00023012"/>
    </source>
</evidence>
<keyword evidence="11" id="KW-1185">Reference proteome</keyword>
<evidence type="ECO:0000259" key="9">
    <source>
        <dbReference type="PROSITE" id="PS50109"/>
    </source>
</evidence>
<dbReference type="PROSITE" id="PS50109">
    <property type="entry name" value="HIS_KIN"/>
    <property type="match status" value="1"/>
</dbReference>
<keyword evidence="7" id="KW-0902">Two-component regulatory system</keyword>
<feature type="domain" description="Histidine kinase" evidence="9">
    <location>
        <begin position="188"/>
        <end position="402"/>
    </location>
</feature>
<dbReference type="AlphaFoldDB" id="A0A1M6D4V6"/>
<dbReference type="STRING" id="1122184.SAMN02745176_01006"/>
<reference evidence="10 11" key="1">
    <citation type="submission" date="2016-11" db="EMBL/GenBank/DDBJ databases">
        <authorList>
            <person name="Jaros S."/>
            <person name="Januszkiewicz K."/>
            <person name="Wedrychowicz H."/>
        </authorList>
    </citation>
    <scope>NUCLEOTIDE SEQUENCE [LARGE SCALE GENOMIC DNA]</scope>
    <source>
        <strain evidence="10 11">DSM 19022</strain>
    </source>
</reference>
<dbReference type="EMBL" id="FQZS01000006">
    <property type="protein sequence ID" value="SHI68038.1"/>
    <property type="molecule type" value="Genomic_DNA"/>
</dbReference>
<evidence type="ECO:0000256" key="8">
    <source>
        <dbReference type="SAM" id="Phobius"/>
    </source>
</evidence>